<accession>A0A447T5E1</accession>
<proteinExistence type="predicted"/>
<dbReference type="InterPro" id="IPR014743">
    <property type="entry name" value="Cl-channel_core"/>
</dbReference>
<sequence length="171" mass="17975">MLGFQFALHAIEQGLSGRSGSLVAIARQLAPWQRALAPVLGGLLAGLILQQGRHLLRGAAEGDYLEAVRVGDGRLSLRRTLVNSLSSLATVASGGSIGREGAMVALAALGGSLLARLASLACRAAACWWPAASPPAGQPPTMRRWRPSPSSARWCGAVWIGARCRPCCWRR</sequence>
<comment type="subcellular location">
    <subcellularLocation>
        <location evidence="1">Membrane</location>
        <topology evidence="1">Multi-pass membrane protein</topology>
    </subcellularLocation>
</comment>
<dbReference type="Pfam" id="PF00654">
    <property type="entry name" value="Voltage_CLC"/>
    <property type="match status" value="1"/>
</dbReference>
<dbReference type="InterPro" id="IPR001807">
    <property type="entry name" value="ClC"/>
</dbReference>
<keyword evidence="3" id="KW-1133">Transmembrane helix</keyword>
<dbReference type="SUPFAM" id="SSF81340">
    <property type="entry name" value="Clc chloride channel"/>
    <property type="match status" value="1"/>
</dbReference>
<evidence type="ECO:0000313" key="6">
    <source>
        <dbReference type="Proteomes" id="UP000275777"/>
    </source>
</evidence>
<evidence type="ECO:0000256" key="2">
    <source>
        <dbReference type="ARBA" id="ARBA00022692"/>
    </source>
</evidence>
<reference evidence="5 6" key="1">
    <citation type="submission" date="2018-12" db="EMBL/GenBank/DDBJ databases">
        <authorList>
            <consortium name="Pathogen Informatics"/>
        </authorList>
    </citation>
    <scope>NUCLEOTIDE SEQUENCE [LARGE SCALE GENOMIC DNA]</scope>
    <source>
        <strain evidence="5 6">NCTC9695</strain>
    </source>
</reference>
<evidence type="ECO:0000256" key="4">
    <source>
        <dbReference type="ARBA" id="ARBA00023136"/>
    </source>
</evidence>
<keyword evidence="2" id="KW-0812">Transmembrane</keyword>
<evidence type="ECO:0000256" key="3">
    <source>
        <dbReference type="ARBA" id="ARBA00022989"/>
    </source>
</evidence>
<protein>
    <submittedName>
        <fullName evidence="5">Voltage-gated ClC-type chloride channel ClcB</fullName>
    </submittedName>
</protein>
<dbReference type="GO" id="GO:0016020">
    <property type="term" value="C:membrane"/>
    <property type="evidence" value="ECO:0007669"/>
    <property type="project" value="UniProtKB-SubCell"/>
</dbReference>
<evidence type="ECO:0000313" key="5">
    <source>
        <dbReference type="EMBL" id="VEB40106.1"/>
    </source>
</evidence>
<dbReference type="Gene3D" id="1.10.3080.10">
    <property type="entry name" value="Clc chloride channel"/>
    <property type="match status" value="1"/>
</dbReference>
<evidence type="ECO:0000256" key="1">
    <source>
        <dbReference type="ARBA" id="ARBA00004141"/>
    </source>
</evidence>
<organism evidence="5 6">
    <name type="scientific">Chromobacterium violaceum</name>
    <dbReference type="NCBI Taxonomy" id="536"/>
    <lineage>
        <taxon>Bacteria</taxon>
        <taxon>Pseudomonadati</taxon>
        <taxon>Pseudomonadota</taxon>
        <taxon>Betaproteobacteria</taxon>
        <taxon>Neisseriales</taxon>
        <taxon>Chromobacteriaceae</taxon>
        <taxon>Chromobacterium</taxon>
    </lineage>
</organism>
<dbReference type="AlphaFoldDB" id="A0A447T5E1"/>
<name>A0A447T5E1_CHRVL</name>
<keyword evidence="4" id="KW-0472">Membrane</keyword>
<gene>
    <name evidence="5" type="primary">clcB_1</name>
    <name evidence="5" type="ORF">NCTC9695_00492</name>
</gene>
<dbReference type="GO" id="GO:0015108">
    <property type="term" value="F:chloride transmembrane transporter activity"/>
    <property type="evidence" value="ECO:0007669"/>
    <property type="project" value="InterPro"/>
</dbReference>
<dbReference type="EMBL" id="LR134182">
    <property type="protein sequence ID" value="VEB40106.1"/>
    <property type="molecule type" value="Genomic_DNA"/>
</dbReference>
<dbReference type="Proteomes" id="UP000275777">
    <property type="component" value="Chromosome"/>
</dbReference>